<evidence type="ECO:0000313" key="5">
    <source>
        <dbReference type="Proteomes" id="UP001434883"/>
    </source>
</evidence>
<feature type="signal peptide" evidence="2">
    <location>
        <begin position="1"/>
        <end position="34"/>
    </location>
</feature>
<evidence type="ECO:0000256" key="1">
    <source>
        <dbReference type="SAM" id="MobiDB-lite"/>
    </source>
</evidence>
<dbReference type="Pfam" id="PF06512">
    <property type="entry name" value="Na_trans_assoc"/>
    <property type="match status" value="1"/>
</dbReference>
<gene>
    <name evidence="4" type="ORF">XENOCAPTIV_007809</name>
</gene>
<dbReference type="Proteomes" id="UP001434883">
    <property type="component" value="Unassembled WGS sequence"/>
</dbReference>
<accession>A0ABV0S9X8</accession>
<feature type="compositionally biased region" description="Acidic residues" evidence="1">
    <location>
        <begin position="218"/>
        <end position="231"/>
    </location>
</feature>
<proteinExistence type="predicted"/>
<feature type="region of interest" description="Disordered" evidence="1">
    <location>
        <begin position="208"/>
        <end position="231"/>
    </location>
</feature>
<dbReference type="EMBL" id="JAHRIN010075624">
    <property type="protein sequence ID" value="MEQ2216995.1"/>
    <property type="molecule type" value="Genomic_DNA"/>
</dbReference>
<name>A0ABV0S9X8_9TELE</name>
<comment type="caution">
    <text evidence="4">The sequence shown here is derived from an EMBL/GenBank/DDBJ whole genome shotgun (WGS) entry which is preliminary data.</text>
</comment>
<dbReference type="InterPro" id="IPR010526">
    <property type="entry name" value="Na_trans_assoc_dom"/>
</dbReference>
<keyword evidence="2" id="KW-0732">Signal</keyword>
<reference evidence="4 5" key="1">
    <citation type="submission" date="2021-06" db="EMBL/GenBank/DDBJ databases">
        <authorList>
            <person name="Palmer J.M."/>
        </authorList>
    </citation>
    <scope>NUCLEOTIDE SEQUENCE [LARGE SCALE GENOMIC DNA]</scope>
    <source>
        <strain evidence="4 5">XC_2019</strain>
        <tissue evidence="4">Muscle</tissue>
    </source>
</reference>
<organism evidence="4 5">
    <name type="scientific">Xenoophorus captivus</name>
    <dbReference type="NCBI Taxonomy" id="1517983"/>
    <lineage>
        <taxon>Eukaryota</taxon>
        <taxon>Metazoa</taxon>
        <taxon>Chordata</taxon>
        <taxon>Craniata</taxon>
        <taxon>Vertebrata</taxon>
        <taxon>Euteleostomi</taxon>
        <taxon>Actinopterygii</taxon>
        <taxon>Neopterygii</taxon>
        <taxon>Teleostei</taxon>
        <taxon>Neoteleostei</taxon>
        <taxon>Acanthomorphata</taxon>
        <taxon>Ovalentaria</taxon>
        <taxon>Atherinomorphae</taxon>
        <taxon>Cyprinodontiformes</taxon>
        <taxon>Goodeidae</taxon>
        <taxon>Xenoophorus</taxon>
    </lineage>
</organism>
<feature type="domain" description="Sodium ion transport-associated" evidence="3">
    <location>
        <begin position="39"/>
        <end position="240"/>
    </location>
</feature>
<evidence type="ECO:0000256" key="2">
    <source>
        <dbReference type="SAM" id="SignalP"/>
    </source>
</evidence>
<keyword evidence="5" id="KW-1185">Reference proteome</keyword>
<feature type="chain" id="PRO_5047143127" description="Sodium ion transport-associated domain-containing protein" evidence="2">
    <location>
        <begin position="35"/>
        <end position="258"/>
    </location>
</feature>
<evidence type="ECO:0000259" key="3">
    <source>
        <dbReference type="Pfam" id="PF06512"/>
    </source>
</evidence>
<feature type="non-terminal residue" evidence="4">
    <location>
        <position position="258"/>
    </location>
</feature>
<sequence length="258" mass="28772">MPCLLSTRKEKPNLQVLNLFLALLLSSFSSDNLSAPEEDGDLNNIQVAIARIHTGISWLFGSIMDFFSHDLRSQKQKAKEASQVEQMAGNHIESNGGIVGSYGEKYIFPEEDSYMNNPNLTVIVPIAPGESDVEFLEEENSESSEDEDNKPMQIDRSITVDCDFHVLFSLSCYCPGCYYTVSAVEVNTHKAAGPDNISGQVLRDCAEGSTVDMRKPGEEEDDLSEMDDDSMEPENCFPECEYTLGNFENNIFRYKPMG</sequence>
<evidence type="ECO:0000313" key="4">
    <source>
        <dbReference type="EMBL" id="MEQ2216995.1"/>
    </source>
</evidence>
<protein>
    <recommendedName>
        <fullName evidence="3">Sodium ion transport-associated domain-containing protein</fullName>
    </recommendedName>
</protein>